<evidence type="ECO:0000256" key="3">
    <source>
        <dbReference type="ARBA" id="ARBA00023163"/>
    </source>
</evidence>
<evidence type="ECO:0000256" key="1">
    <source>
        <dbReference type="ARBA" id="ARBA00023015"/>
    </source>
</evidence>
<evidence type="ECO:0000256" key="4">
    <source>
        <dbReference type="PROSITE-ProRule" id="PRU00335"/>
    </source>
</evidence>
<reference evidence="7" key="1">
    <citation type="journal article" date="2019" name="Int. J. Syst. Evol. Microbiol.">
        <title>The Global Catalogue of Microorganisms (GCM) 10K type strain sequencing project: providing services to taxonomists for standard genome sequencing and annotation.</title>
        <authorList>
            <consortium name="The Broad Institute Genomics Platform"/>
            <consortium name="The Broad Institute Genome Sequencing Center for Infectious Disease"/>
            <person name="Wu L."/>
            <person name="Ma J."/>
        </authorList>
    </citation>
    <scope>NUCLEOTIDE SEQUENCE [LARGE SCALE GENOMIC DNA]</scope>
    <source>
        <strain evidence="7">JCM 18303</strain>
    </source>
</reference>
<dbReference type="InterPro" id="IPR001647">
    <property type="entry name" value="HTH_TetR"/>
</dbReference>
<dbReference type="Pfam" id="PF00440">
    <property type="entry name" value="TetR_N"/>
    <property type="match status" value="1"/>
</dbReference>
<evidence type="ECO:0000313" key="7">
    <source>
        <dbReference type="Proteomes" id="UP001428817"/>
    </source>
</evidence>
<gene>
    <name evidence="6" type="ORF">GCM10023321_33800</name>
</gene>
<dbReference type="SUPFAM" id="SSF46689">
    <property type="entry name" value="Homeodomain-like"/>
    <property type="match status" value="1"/>
</dbReference>
<dbReference type="EMBL" id="BAABJP010000015">
    <property type="protein sequence ID" value="GAA5156896.1"/>
    <property type="molecule type" value="Genomic_DNA"/>
</dbReference>
<keyword evidence="3" id="KW-0804">Transcription</keyword>
<evidence type="ECO:0000313" key="6">
    <source>
        <dbReference type="EMBL" id="GAA5156896.1"/>
    </source>
</evidence>
<dbReference type="RefSeq" id="WP_185059485.1">
    <property type="nucleotide sequence ID" value="NZ_BAABJP010000015.1"/>
</dbReference>
<evidence type="ECO:0000259" key="5">
    <source>
        <dbReference type="PROSITE" id="PS50977"/>
    </source>
</evidence>
<dbReference type="PROSITE" id="PS50977">
    <property type="entry name" value="HTH_TETR_2"/>
    <property type="match status" value="1"/>
</dbReference>
<protein>
    <recommendedName>
        <fullName evidence="5">HTH tetR-type domain-containing protein</fullName>
    </recommendedName>
</protein>
<dbReference type="InterPro" id="IPR009057">
    <property type="entry name" value="Homeodomain-like_sf"/>
</dbReference>
<proteinExistence type="predicted"/>
<sequence>MRTVNPEQHARKRAKILAAAAQEFAAGGVDGTSTAAICRRAGIGSGTLFHYFPTKREIFHALFADDLAGNADACAAALADPVPERGLDRLVDHLVGDLADPLLPGLAAAALLQANRDVEFATLLAEDEARTLRTLKTLLTRIADAGGQLRFPPARAARWIVSLIDATFLAVSADDFDPASQAAELRTLVAWLTGRS</sequence>
<dbReference type="InterPro" id="IPR023772">
    <property type="entry name" value="DNA-bd_HTH_TetR-type_CS"/>
</dbReference>
<keyword evidence="7" id="KW-1185">Reference proteome</keyword>
<organism evidence="6 7">
    <name type="scientific">Pseudonocardia eucalypti</name>
    <dbReference type="NCBI Taxonomy" id="648755"/>
    <lineage>
        <taxon>Bacteria</taxon>
        <taxon>Bacillati</taxon>
        <taxon>Actinomycetota</taxon>
        <taxon>Actinomycetes</taxon>
        <taxon>Pseudonocardiales</taxon>
        <taxon>Pseudonocardiaceae</taxon>
        <taxon>Pseudonocardia</taxon>
    </lineage>
</organism>
<evidence type="ECO:0000256" key="2">
    <source>
        <dbReference type="ARBA" id="ARBA00023125"/>
    </source>
</evidence>
<dbReference type="PRINTS" id="PR00455">
    <property type="entry name" value="HTHTETR"/>
</dbReference>
<keyword evidence="2 4" id="KW-0238">DNA-binding</keyword>
<feature type="domain" description="HTH tetR-type" evidence="5">
    <location>
        <begin position="10"/>
        <end position="70"/>
    </location>
</feature>
<feature type="DNA-binding region" description="H-T-H motif" evidence="4">
    <location>
        <begin position="33"/>
        <end position="52"/>
    </location>
</feature>
<dbReference type="PROSITE" id="PS01081">
    <property type="entry name" value="HTH_TETR_1"/>
    <property type="match status" value="1"/>
</dbReference>
<comment type="caution">
    <text evidence="6">The sequence shown here is derived from an EMBL/GenBank/DDBJ whole genome shotgun (WGS) entry which is preliminary data.</text>
</comment>
<keyword evidence="1" id="KW-0805">Transcription regulation</keyword>
<dbReference type="InterPro" id="IPR050109">
    <property type="entry name" value="HTH-type_TetR-like_transc_reg"/>
</dbReference>
<dbReference type="Proteomes" id="UP001428817">
    <property type="component" value="Unassembled WGS sequence"/>
</dbReference>
<accession>A0ABP9Q6U6</accession>
<dbReference type="PANTHER" id="PTHR30055:SF234">
    <property type="entry name" value="HTH-TYPE TRANSCRIPTIONAL REGULATOR BETI"/>
    <property type="match status" value="1"/>
</dbReference>
<dbReference type="Gene3D" id="1.10.357.10">
    <property type="entry name" value="Tetracycline Repressor, domain 2"/>
    <property type="match status" value="1"/>
</dbReference>
<dbReference type="PANTHER" id="PTHR30055">
    <property type="entry name" value="HTH-TYPE TRANSCRIPTIONAL REGULATOR RUTR"/>
    <property type="match status" value="1"/>
</dbReference>
<name>A0ABP9Q6U6_9PSEU</name>